<keyword evidence="4" id="KW-1185">Reference proteome</keyword>
<dbReference type="AlphaFoldDB" id="A0A542EKI6"/>
<evidence type="ECO:0000256" key="1">
    <source>
        <dbReference type="ARBA" id="ARBA00023115"/>
    </source>
</evidence>
<dbReference type="PANTHER" id="PTHR43317">
    <property type="entry name" value="THERMOSPERMINE SYNTHASE ACAULIS5"/>
    <property type="match status" value="1"/>
</dbReference>
<comment type="caution">
    <text evidence="3">The sequence shown here is derived from an EMBL/GenBank/DDBJ whole genome shotgun (WGS) entry which is preliminary data.</text>
</comment>
<dbReference type="Gene3D" id="3.40.50.150">
    <property type="entry name" value="Vaccinia Virus protein VP39"/>
    <property type="match status" value="1"/>
</dbReference>
<organism evidence="3 4">
    <name type="scientific">Yimella lutea</name>
    <dbReference type="NCBI Taxonomy" id="587872"/>
    <lineage>
        <taxon>Bacteria</taxon>
        <taxon>Bacillati</taxon>
        <taxon>Actinomycetota</taxon>
        <taxon>Actinomycetes</taxon>
        <taxon>Micrococcales</taxon>
        <taxon>Dermacoccaceae</taxon>
        <taxon>Yimella</taxon>
    </lineage>
</organism>
<evidence type="ECO:0000313" key="3">
    <source>
        <dbReference type="EMBL" id="TQJ15862.1"/>
    </source>
</evidence>
<protein>
    <recommendedName>
        <fullName evidence="5">Spermidine synthase</fullName>
    </recommendedName>
</protein>
<accession>A0A542EKI6</accession>
<dbReference type="NCBIfam" id="NF037959">
    <property type="entry name" value="MFS_SpdSyn"/>
    <property type="match status" value="1"/>
</dbReference>
<feature type="region of interest" description="Disordered" evidence="2">
    <location>
        <begin position="245"/>
        <end position="270"/>
    </location>
</feature>
<dbReference type="SUPFAM" id="SSF53335">
    <property type="entry name" value="S-adenosyl-L-methionine-dependent methyltransferases"/>
    <property type="match status" value="1"/>
</dbReference>
<dbReference type="Proteomes" id="UP000320806">
    <property type="component" value="Unassembled WGS sequence"/>
</dbReference>
<dbReference type="OrthoDB" id="8221452at2"/>
<dbReference type="EMBL" id="VFMO01000001">
    <property type="protein sequence ID" value="TQJ15862.1"/>
    <property type="molecule type" value="Genomic_DNA"/>
</dbReference>
<evidence type="ECO:0000313" key="4">
    <source>
        <dbReference type="Proteomes" id="UP000320806"/>
    </source>
</evidence>
<keyword evidence="1" id="KW-0620">Polyamine biosynthesis</keyword>
<dbReference type="RefSeq" id="WP_141929296.1">
    <property type="nucleotide sequence ID" value="NZ_BAABCI010000023.1"/>
</dbReference>
<evidence type="ECO:0008006" key="5">
    <source>
        <dbReference type="Google" id="ProtNLM"/>
    </source>
</evidence>
<proteinExistence type="predicted"/>
<dbReference type="InterPro" id="IPR029063">
    <property type="entry name" value="SAM-dependent_MTases_sf"/>
</dbReference>
<reference evidence="3 4" key="1">
    <citation type="submission" date="2019-06" db="EMBL/GenBank/DDBJ databases">
        <title>Sequencing the genomes of 1000 actinobacteria strains.</title>
        <authorList>
            <person name="Klenk H.-P."/>
        </authorList>
    </citation>
    <scope>NUCLEOTIDE SEQUENCE [LARGE SCALE GENOMIC DNA]</scope>
    <source>
        <strain evidence="3 4">DSM 19828</strain>
    </source>
</reference>
<dbReference type="GO" id="GO:0006596">
    <property type="term" value="P:polyamine biosynthetic process"/>
    <property type="evidence" value="ECO:0007669"/>
    <property type="project" value="UniProtKB-KW"/>
</dbReference>
<dbReference type="PANTHER" id="PTHR43317:SF1">
    <property type="entry name" value="THERMOSPERMINE SYNTHASE ACAULIS5"/>
    <property type="match status" value="1"/>
</dbReference>
<sequence length="270" mass="29174">MPSDDNARIEFRDDERGGVTVLRDGHPQSYVDVGDPGLLAFEYVQHFASVLDLLPAGPLAVTHVGGAALTLPRYVQHTRPGSPQIVLEPDAELTQAVREKLPLPRGHRIRVRPTDGWTGLQQLADASADAVVIDAFDEGRIPGDLVTTASLHRCSHVLKPNGVLLFNIADRPERAFLKRVLATAATAFDTMALLTTTEVMKKKRFGNYVLIASSTLDEAALGRRAAASDFPTAFVRAGETAAWARSAKPIADPDEDPAPPPETSGTLRFR</sequence>
<name>A0A542EKI6_9MICO</name>
<evidence type="ECO:0000256" key="2">
    <source>
        <dbReference type="SAM" id="MobiDB-lite"/>
    </source>
</evidence>
<gene>
    <name evidence="3" type="ORF">FB459_3439</name>
</gene>